<evidence type="ECO:0000256" key="1">
    <source>
        <dbReference type="SAM" id="SignalP"/>
    </source>
</evidence>
<evidence type="ECO:0000313" key="3">
    <source>
        <dbReference type="Proteomes" id="UP000521017"/>
    </source>
</evidence>
<accession>A0A7X0J4T9</accession>
<reference evidence="2 3" key="1">
    <citation type="submission" date="2020-08" db="EMBL/GenBank/DDBJ databases">
        <title>Genomic Encyclopedia of Type Strains, Phase IV (KMG-V): Genome sequencing to study the core and pangenomes of soil and plant-associated prokaryotes.</title>
        <authorList>
            <person name="Whitman W."/>
        </authorList>
    </citation>
    <scope>NUCLEOTIDE SEQUENCE [LARGE SCALE GENOMIC DNA]</scope>
    <source>
        <strain evidence="2 3">M2T3</strain>
    </source>
</reference>
<feature type="chain" id="PRO_5031229140" description="Lipoprotein" evidence="1">
    <location>
        <begin position="22"/>
        <end position="253"/>
    </location>
</feature>
<dbReference type="AlphaFoldDB" id="A0A7X0J4T9"/>
<dbReference type="EMBL" id="JACHCC010000004">
    <property type="protein sequence ID" value="MBB6499646.1"/>
    <property type="molecule type" value="Genomic_DNA"/>
</dbReference>
<comment type="caution">
    <text evidence="2">The sequence shown here is derived from an EMBL/GenBank/DDBJ whole genome shotgun (WGS) entry which is preliminary data.</text>
</comment>
<keyword evidence="1" id="KW-0732">Signal</keyword>
<dbReference type="Proteomes" id="UP000521017">
    <property type="component" value="Unassembled WGS sequence"/>
</dbReference>
<organism evidence="2 3">
    <name type="scientific">Pedobacter cryoconitis</name>
    <dbReference type="NCBI Taxonomy" id="188932"/>
    <lineage>
        <taxon>Bacteria</taxon>
        <taxon>Pseudomonadati</taxon>
        <taxon>Bacteroidota</taxon>
        <taxon>Sphingobacteriia</taxon>
        <taxon>Sphingobacteriales</taxon>
        <taxon>Sphingobacteriaceae</taxon>
        <taxon>Pedobacter</taxon>
    </lineage>
</organism>
<dbReference type="RefSeq" id="WP_184624373.1">
    <property type="nucleotide sequence ID" value="NZ_JACHCC010000004.1"/>
</dbReference>
<name>A0A7X0J4T9_9SPHI</name>
<dbReference type="PROSITE" id="PS51257">
    <property type="entry name" value="PROKAR_LIPOPROTEIN"/>
    <property type="match status" value="1"/>
</dbReference>
<protein>
    <recommendedName>
        <fullName evidence="4">Lipoprotein</fullName>
    </recommendedName>
</protein>
<sequence length="253" mass="28474">MKNIKRYSVLAIALISIVACKKTNNETTPNPVDKKIAYYNDSVSFTINEKQYVLNNRYSSGIGNQPLNIKSSPTVIEGGKLAYQTGGYYWYGAKDSTLYSVSRGFQSSKGGDDFEILFTKKFNDSQLQGGPVMLTPKDYYNLFKLGKQSFAVDLEKENTMDGISIKFRGNDMKDGLTSNIPGFSILIRSGLKKDIQDNSNFEITRVEKLGDNRYLVEAKFEINLFNNDAKLYRLKEGFLRITTRMTAPFGITG</sequence>
<gene>
    <name evidence="2" type="ORF">HDF25_001788</name>
</gene>
<feature type="signal peptide" evidence="1">
    <location>
        <begin position="1"/>
        <end position="21"/>
    </location>
</feature>
<proteinExistence type="predicted"/>
<evidence type="ECO:0008006" key="4">
    <source>
        <dbReference type="Google" id="ProtNLM"/>
    </source>
</evidence>
<evidence type="ECO:0000313" key="2">
    <source>
        <dbReference type="EMBL" id="MBB6499646.1"/>
    </source>
</evidence>